<evidence type="ECO:0000313" key="4">
    <source>
        <dbReference type="Proteomes" id="UP000594342"/>
    </source>
</evidence>
<keyword evidence="4" id="KW-1185">Reference proteome</keyword>
<keyword evidence="2" id="KW-0812">Transmembrane</keyword>
<evidence type="ECO:0000256" key="2">
    <source>
        <dbReference type="SAM" id="Phobius"/>
    </source>
</evidence>
<feature type="compositionally biased region" description="Acidic residues" evidence="1">
    <location>
        <begin position="169"/>
        <end position="180"/>
    </location>
</feature>
<organism evidence="3 4">
    <name type="scientific">Yasminevirus sp. GU-2018</name>
    <dbReference type="NCBI Taxonomy" id="2420051"/>
    <lineage>
        <taxon>Viruses</taxon>
        <taxon>Varidnaviria</taxon>
        <taxon>Bamfordvirae</taxon>
        <taxon>Nucleocytoviricota</taxon>
        <taxon>Megaviricetes</taxon>
        <taxon>Imitervirales</taxon>
        <taxon>Mimiviridae</taxon>
        <taxon>Klosneuvirinae</taxon>
        <taxon>Yasminevirus</taxon>
        <taxon>Yasminevirus saudimassiliense</taxon>
    </lineage>
</organism>
<comment type="caution">
    <text evidence="3">The sequence shown here is derived from an EMBL/GenBank/DDBJ whole genome shotgun (WGS) entry which is preliminary data.</text>
</comment>
<gene>
    <name evidence="3" type="ORF">YASMINEVIRUS_1334</name>
</gene>
<feature type="region of interest" description="Disordered" evidence="1">
    <location>
        <begin position="169"/>
        <end position="194"/>
    </location>
</feature>
<keyword evidence="2" id="KW-1133">Transmembrane helix</keyword>
<keyword evidence="2" id="KW-0472">Membrane</keyword>
<name>A0A5K0UB39_9VIRU</name>
<dbReference type="EMBL" id="UPSH01000001">
    <property type="protein sequence ID" value="VBB18802.1"/>
    <property type="molecule type" value="Genomic_DNA"/>
</dbReference>
<dbReference type="Proteomes" id="UP000594342">
    <property type="component" value="Unassembled WGS sequence"/>
</dbReference>
<sequence length="351" mass="40249">MPSMRDIFRFIFKLLFGVFLISVIVVHHSTFIRDVIRYDFDKVRSDISSRVVPSGSIYTKIVDYPSHTPIHLEHQNDVERISTDVIRAKTETDLSAKEHLWASVLTDTPSDTLKKGHISKTQTEKMPRFKTQYIEYIDDLDNLDNLDDNDYADDGIDGDGDDVDNVVELFDSDDQGDNNGDDSVYQYDDKEDDYLGVPQDKSKLAKDRTPLAPYANPYKEIIDLVYEDPQDVGSTTETVPEYNLKHNSKEDLKHNAKLGNLLDKPDDDYINDIINRIDSLNKRLENLDDEVLGEVDSSNSDDGVNDVQKQNIEHDDKIDFSDLIEELADRTATHVVSKDESFWNYVLRAFQ</sequence>
<proteinExistence type="predicted"/>
<evidence type="ECO:0000256" key="1">
    <source>
        <dbReference type="SAM" id="MobiDB-lite"/>
    </source>
</evidence>
<evidence type="ECO:0000313" key="3">
    <source>
        <dbReference type="EMBL" id="VBB18802.1"/>
    </source>
</evidence>
<reference evidence="3 4" key="1">
    <citation type="submission" date="2018-10" db="EMBL/GenBank/DDBJ databases">
        <authorList>
            <consortium name="IHU Genomes"/>
        </authorList>
    </citation>
    <scope>NUCLEOTIDE SEQUENCE [LARGE SCALE GENOMIC DNA]</scope>
    <source>
        <strain evidence="3 4">A1</strain>
    </source>
</reference>
<accession>A0A5K0UB39</accession>
<feature type="transmembrane region" description="Helical" evidence="2">
    <location>
        <begin position="7"/>
        <end position="27"/>
    </location>
</feature>
<protein>
    <submittedName>
        <fullName evidence="3">Uncharacterized protein</fullName>
    </submittedName>
</protein>